<evidence type="ECO:0000259" key="1">
    <source>
        <dbReference type="PROSITE" id="PS51819"/>
    </source>
</evidence>
<comment type="caution">
    <text evidence="2">The sequence shown here is derived from an EMBL/GenBank/DDBJ whole genome shotgun (WGS) entry which is preliminary data.</text>
</comment>
<dbReference type="Gene3D" id="3.10.180.10">
    <property type="entry name" value="2,3-Dihydroxybiphenyl 1,2-Dioxygenase, domain 1"/>
    <property type="match status" value="1"/>
</dbReference>
<protein>
    <recommendedName>
        <fullName evidence="1">VOC domain-containing protein</fullName>
    </recommendedName>
</protein>
<dbReference type="InterPro" id="IPR004360">
    <property type="entry name" value="Glyas_Fos-R_dOase_dom"/>
</dbReference>
<keyword evidence="3" id="KW-1185">Reference proteome</keyword>
<dbReference type="RefSeq" id="WP_220195652.1">
    <property type="nucleotide sequence ID" value="NZ_BNJF01000002.1"/>
</dbReference>
<sequence>MTLDNISWQGFHHVATIARDLDATIAFYRDVLGMQIGEIHEARGGKTRHCFITPGTTRAWGLHVWESTNAEMPPLPESLTWQQPDTIMAGLIQHIAFTLPDEEAGLALRERLRQHGSRFSDIVDFGGLRSLTFLDNNGTMLEAIWTQP</sequence>
<gene>
    <name evidence="2" type="ORF">KSX_44270</name>
</gene>
<dbReference type="AlphaFoldDB" id="A0A8J3I6G6"/>
<dbReference type="PROSITE" id="PS51819">
    <property type="entry name" value="VOC"/>
    <property type="match status" value="1"/>
</dbReference>
<dbReference type="Pfam" id="PF00903">
    <property type="entry name" value="Glyoxalase"/>
    <property type="match status" value="1"/>
</dbReference>
<evidence type="ECO:0000313" key="3">
    <source>
        <dbReference type="Proteomes" id="UP000612362"/>
    </source>
</evidence>
<organism evidence="2 3">
    <name type="scientific">Ktedonospora formicarum</name>
    <dbReference type="NCBI Taxonomy" id="2778364"/>
    <lineage>
        <taxon>Bacteria</taxon>
        <taxon>Bacillati</taxon>
        <taxon>Chloroflexota</taxon>
        <taxon>Ktedonobacteria</taxon>
        <taxon>Ktedonobacterales</taxon>
        <taxon>Ktedonobacteraceae</taxon>
        <taxon>Ktedonospora</taxon>
    </lineage>
</organism>
<dbReference type="InterPro" id="IPR029068">
    <property type="entry name" value="Glyas_Bleomycin-R_OHBP_Dase"/>
</dbReference>
<dbReference type="InterPro" id="IPR037523">
    <property type="entry name" value="VOC_core"/>
</dbReference>
<evidence type="ECO:0000313" key="2">
    <source>
        <dbReference type="EMBL" id="GHO46264.1"/>
    </source>
</evidence>
<proteinExistence type="predicted"/>
<dbReference type="EMBL" id="BNJF01000002">
    <property type="protein sequence ID" value="GHO46264.1"/>
    <property type="molecule type" value="Genomic_DNA"/>
</dbReference>
<accession>A0A8J3I6G6</accession>
<dbReference type="Proteomes" id="UP000612362">
    <property type="component" value="Unassembled WGS sequence"/>
</dbReference>
<dbReference type="SUPFAM" id="SSF54593">
    <property type="entry name" value="Glyoxalase/Bleomycin resistance protein/Dihydroxybiphenyl dioxygenase"/>
    <property type="match status" value="1"/>
</dbReference>
<name>A0A8J3I6G6_9CHLR</name>
<reference evidence="2" key="1">
    <citation type="submission" date="2020-10" db="EMBL/GenBank/DDBJ databases">
        <title>Taxonomic study of unclassified bacteria belonging to the class Ktedonobacteria.</title>
        <authorList>
            <person name="Yabe S."/>
            <person name="Wang C.M."/>
            <person name="Zheng Y."/>
            <person name="Sakai Y."/>
            <person name="Cavaletti L."/>
            <person name="Monciardini P."/>
            <person name="Donadio S."/>
        </authorList>
    </citation>
    <scope>NUCLEOTIDE SEQUENCE</scope>
    <source>
        <strain evidence="2">SOSP1-1</strain>
    </source>
</reference>
<feature type="domain" description="VOC" evidence="1">
    <location>
        <begin position="10"/>
        <end position="146"/>
    </location>
</feature>